<comment type="caution">
    <text evidence="2">The sequence shown here is derived from an EMBL/GenBank/DDBJ whole genome shotgun (WGS) entry which is preliminary data.</text>
</comment>
<keyword evidence="1" id="KW-0812">Transmembrane</keyword>
<reference evidence="2 3" key="1">
    <citation type="submission" date="2019-03" db="EMBL/GenBank/DDBJ databases">
        <title>Genomic Encyclopedia of Type Strains, Phase III (KMG-III): the genomes of soil and plant-associated and newly described type strains.</title>
        <authorList>
            <person name="Whitman W."/>
        </authorList>
    </citation>
    <scope>NUCLEOTIDE SEQUENCE [LARGE SCALE GENOMIC DNA]</scope>
    <source>
        <strain evidence="2 3">CECT 7972</strain>
    </source>
</reference>
<proteinExistence type="predicted"/>
<feature type="transmembrane region" description="Helical" evidence="1">
    <location>
        <begin position="28"/>
        <end position="50"/>
    </location>
</feature>
<evidence type="ECO:0000313" key="2">
    <source>
        <dbReference type="EMBL" id="TDR53694.1"/>
    </source>
</evidence>
<evidence type="ECO:0000256" key="1">
    <source>
        <dbReference type="SAM" id="Phobius"/>
    </source>
</evidence>
<dbReference type="AlphaFoldDB" id="A0A4R6ZND7"/>
<organism evidence="2 3">
    <name type="scientific">Listeria rocourtiae</name>
    <dbReference type="NCBI Taxonomy" id="647910"/>
    <lineage>
        <taxon>Bacteria</taxon>
        <taxon>Bacillati</taxon>
        <taxon>Bacillota</taxon>
        <taxon>Bacilli</taxon>
        <taxon>Bacillales</taxon>
        <taxon>Listeriaceae</taxon>
        <taxon>Listeria</taxon>
    </lineage>
</organism>
<protein>
    <submittedName>
        <fullName evidence="2">Uncharacterized protein</fullName>
    </submittedName>
</protein>
<accession>A0A4R6ZND7</accession>
<keyword evidence="3" id="KW-1185">Reference proteome</keyword>
<keyword evidence="1" id="KW-1133">Transmembrane helix</keyword>
<keyword evidence="1" id="KW-0472">Membrane</keyword>
<sequence>MISALLNIFFCGHEDENGEIKLTKGTKFWLLLFSSGVLLAFILIITMTVLNYRM</sequence>
<dbReference type="Proteomes" id="UP000295558">
    <property type="component" value="Unassembled WGS sequence"/>
</dbReference>
<evidence type="ECO:0000313" key="3">
    <source>
        <dbReference type="Proteomes" id="UP000295558"/>
    </source>
</evidence>
<dbReference type="EMBL" id="SNZK01000004">
    <property type="protein sequence ID" value="TDR53694.1"/>
    <property type="molecule type" value="Genomic_DNA"/>
</dbReference>
<gene>
    <name evidence="2" type="ORF">DFP96_104288</name>
</gene>
<name>A0A4R6ZND7_9LIST</name>